<dbReference type="PROSITE" id="PS00761">
    <property type="entry name" value="SPASE_I_3"/>
    <property type="match status" value="1"/>
</dbReference>
<evidence type="ECO:0000313" key="9">
    <source>
        <dbReference type="EMBL" id="PZX63436.1"/>
    </source>
</evidence>
<dbReference type="CDD" id="cd06530">
    <property type="entry name" value="S26_SPase_I"/>
    <property type="match status" value="2"/>
</dbReference>
<evidence type="ECO:0000256" key="6">
    <source>
        <dbReference type="PIRSR" id="PIRSR600223-1"/>
    </source>
</evidence>
<feature type="active site" evidence="6">
    <location>
        <position position="274"/>
    </location>
</feature>
<dbReference type="EC" id="3.4.21.89" evidence="3 7"/>
<evidence type="ECO:0000313" key="10">
    <source>
        <dbReference type="Proteomes" id="UP000249720"/>
    </source>
</evidence>
<dbReference type="RefSeq" id="WP_111294048.1">
    <property type="nucleotide sequence ID" value="NZ_QKZV01000003.1"/>
</dbReference>
<evidence type="ECO:0000256" key="1">
    <source>
        <dbReference type="ARBA" id="ARBA00000677"/>
    </source>
</evidence>
<dbReference type="GO" id="GO:0006465">
    <property type="term" value="P:signal peptide processing"/>
    <property type="evidence" value="ECO:0007669"/>
    <property type="project" value="InterPro"/>
</dbReference>
<dbReference type="InterPro" id="IPR019758">
    <property type="entry name" value="Pept_S26A_signal_pept_1_CS"/>
</dbReference>
<feature type="active site" evidence="6">
    <location>
        <position position="151"/>
    </location>
</feature>
<dbReference type="Pfam" id="PF18936">
    <property type="entry name" value="DUF5684"/>
    <property type="match status" value="1"/>
</dbReference>
<accession>A0A2W7RX74</accession>
<feature type="domain" description="Peptidase S26" evidence="8">
    <location>
        <begin position="457"/>
        <end position="495"/>
    </location>
</feature>
<dbReference type="InterPro" id="IPR000223">
    <property type="entry name" value="Pept_S26A_signal_pept_1"/>
</dbReference>
<name>A0A2W7RX74_9BACT</name>
<evidence type="ECO:0000256" key="5">
    <source>
        <dbReference type="ARBA" id="ARBA00022801"/>
    </source>
</evidence>
<feature type="transmembrane region" description="Helical" evidence="7">
    <location>
        <begin position="126"/>
        <end position="147"/>
    </location>
</feature>
<dbReference type="GO" id="GO:0016020">
    <property type="term" value="C:membrane"/>
    <property type="evidence" value="ECO:0007669"/>
    <property type="project" value="UniProtKB-SubCell"/>
</dbReference>
<evidence type="ECO:0000256" key="7">
    <source>
        <dbReference type="RuleBase" id="RU362042"/>
    </source>
</evidence>
<dbReference type="GO" id="GO:0004252">
    <property type="term" value="F:serine-type endopeptidase activity"/>
    <property type="evidence" value="ECO:0007669"/>
    <property type="project" value="InterPro"/>
</dbReference>
<gene>
    <name evidence="9" type="ORF">LX80_01080</name>
</gene>
<dbReference type="InterPro" id="IPR043739">
    <property type="entry name" value="DUF5684"/>
</dbReference>
<dbReference type="Proteomes" id="UP000249720">
    <property type="component" value="Unassembled WGS sequence"/>
</dbReference>
<organism evidence="9 10">
    <name type="scientific">Hydrotalea sandarakina</name>
    <dbReference type="NCBI Taxonomy" id="1004304"/>
    <lineage>
        <taxon>Bacteria</taxon>
        <taxon>Pseudomonadati</taxon>
        <taxon>Bacteroidota</taxon>
        <taxon>Chitinophagia</taxon>
        <taxon>Chitinophagales</taxon>
        <taxon>Chitinophagaceae</taxon>
        <taxon>Hydrotalea</taxon>
    </lineage>
</organism>
<feature type="domain" description="Peptidase S26" evidence="8">
    <location>
        <begin position="121"/>
        <end position="324"/>
    </location>
</feature>
<feature type="transmembrane region" description="Helical" evidence="7">
    <location>
        <begin position="86"/>
        <end position="106"/>
    </location>
</feature>
<dbReference type="AlphaFoldDB" id="A0A2W7RX74"/>
<dbReference type="NCBIfam" id="TIGR02227">
    <property type="entry name" value="sigpep_I_bact"/>
    <property type="match status" value="2"/>
</dbReference>
<keyword evidence="5 7" id="KW-0378">Hydrolase</keyword>
<dbReference type="Pfam" id="PF10502">
    <property type="entry name" value="Peptidase_S26"/>
    <property type="match status" value="2"/>
</dbReference>
<comment type="caution">
    <text evidence="9">The sequence shown here is derived from an EMBL/GenBank/DDBJ whole genome shotgun (WGS) entry which is preliminary data.</text>
</comment>
<feature type="transmembrane region" description="Helical" evidence="7">
    <location>
        <begin position="52"/>
        <end position="74"/>
    </location>
</feature>
<evidence type="ECO:0000259" key="8">
    <source>
        <dbReference type="Pfam" id="PF10502"/>
    </source>
</evidence>
<dbReference type="GO" id="GO:0009003">
    <property type="term" value="F:signal peptidase activity"/>
    <property type="evidence" value="ECO:0007669"/>
    <property type="project" value="UniProtKB-EC"/>
</dbReference>
<keyword evidence="7" id="KW-0645">Protease</keyword>
<dbReference type="EMBL" id="QKZV01000003">
    <property type="protein sequence ID" value="PZX63436.1"/>
    <property type="molecule type" value="Genomic_DNA"/>
</dbReference>
<evidence type="ECO:0000256" key="4">
    <source>
        <dbReference type="ARBA" id="ARBA00019232"/>
    </source>
</evidence>
<proteinExistence type="inferred from homology"/>
<evidence type="ECO:0000256" key="2">
    <source>
        <dbReference type="ARBA" id="ARBA00009370"/>
    </source>
</evidence>
<comment type="subcellular location">
    <subcellularLocation>
        <location evidence="7">Membrane</location>
        <topology evidence="7">Single-pass type II membrane protein</topology>
    </subcellularLocation>
</comment>
<dbReference type="Gene3D" id="2.10.109.10">
    <property type="entry name" value="Umud Fragment, subunit A"/>
    <property type="match status" value="2"/>
</dbReference>
<reference evidence="9 10" key="1">
    <citation type="submission" date="2018-06" db="EMBL/GenBank/DDBJ databases">
        <title>Genomic Encyclopedia of Archaeal and Bacterial Type Strains, Phase II (KMG-II): from individual species to whole genera.</title>
        <authorList>
            <person name="Goeker M."/>
        </authorList>
    </citation>
    <scope>NUCLEOTIDE SEQUENCE [LARGE SCALE GENOMIC DNA]</scope>
    <source>
        <strain evidence="9 10">DSM 23241</strain>
    </source>
</reference>
<dbReference type="InterPro" id="IPR036286">
    <property type="entry name" value="LexA/Signal_pep-like_sf"/>
</dbReference>
<protein>
    <recommendedName>
        <fullName evidence="4 7">Signal peptidase I</fullName>
        <ecNumber evidence="3 7">3.4.21.89</ecNumber>
    </recommendedName>
</protein>
<keyword evidence="7" id="KW-1133">Transmembrane helix</keyword>
<keyword evidence="7" id="KW-0472">Membrane</keyword>
<dbReference type="InterPro" id="IPR019533">
    <property type="entry name" value="Peptidase_S26"/>
</dbReference>
<dbReference type="SUPFAM" id="SSF51306">
    <property type="entry name" value="LexA/Signal peptidase"/>
    <property type="match status" value="1"/>
</dbReference>
<dbReference type="PANTHER" id="PTHR43390:SF1">
    <property type="entry name" value="CHLOROPLAST PROCESSING PEPTIDASE"/>
    <property type="match status" value="1"/>
</dbReference>
<dbReference type="OrthoDB" id="9802919at2"/>
<comment type="caution">
    <text evidence="7">Lacks conserved residue(s) required for the propagation of feature annotation.</text>
</comment>
<sequence length="511" mass="59676">MGIALFIIGIIGWHVGMYGMFQKAGIEAWKAFIPFYNTWLIVEKCNIKKWWFWLQFIPIAGQFITIWITIIFTMHFGRFNLIEHSLVVFLPFIYFPYLGFSANAKWGGEKVVKQYKKSAAREWIDAAVFAIVAATIIRTFIFEAYVIPTGSMEKTLMVHDFLFVNKMAYGPRIPETPLSFPFVHNTMPFSETTPSYLTWIKLKYMRLPGYAPIKRNDVVVFNFPEGDTIINLPGYGSAQPYYDFVRRQGREAVWQQFGDNIIVHPMDKTDNYIKRCVGMPGDTVQVKESILYVNGQRAFQPKYSQTTYVVKTNGRPLDFDLLKSQYNIDVRNDEKTEQLHEDLQNMFRQSGAYYMPLTHDDATTLRKVPNVISVERFVIPFDSSEATYSIFPYQLSLGWGVDNYGPIYIPKKGATVTLTPNNIAFYRRLIRVYEHHSLEEKDGTFIIDGKPETQYTFRYNYYWMMGDNRHNSQDSRFWGFVPEPNIVGKASLIWFSWDNGPRWKRIFKSIN</sequence>
<comment type="similarity">
    <text evidence="2 7">Belongs to the peptidase S26 family.</text>
</comment>
<comment type="catalytic activity">
    <reaction evidence="1 7">
        <text>Cleavage of hydrophobic, N-terminal signal or leader sequences from secreted and periplasmic proteins.</text>
        <dbReference type="EC" id="3.4.21.89"/>
    </reaction>
</comment>
<evidence type="ECO:0000256" key="3">
    <source>
        <dbReference type="ARBA" id="ARBA00013208"/>
    </source>
</evidence>
<keyword evidence="10" id="KW-1185">Reference proteome</keyword>
<dbReference type="PANTHER" id="PTHR43390">
    <property type="entry name" value="SIGNAL PEPTIDASE I"/>
    <property type="match status" value="1"/>
</dbReference>
<dbReference type="PRINTS" id="PR00727">
    <property type="entry name" value="LEADERPTASE"/>
</dbReference>
<keyword evidence="7" id="KW-0812">Transmembrane</keyword>